<dbReference type="Proteomes" id="UP000656804">
    <property type="component" value="Unassembled WGS sequence"/>
</dbReference>
<keyword evidence="10" id="KW-1185">Reference proteome</keyword>
<dbReference type="PANTHER" id="PTHR34701:SF1">
    <property type="entry name" value="TRANSCRIPTIONAL REGULATOR MRAZ"/>
    <property type="match status" value="1"/>
</dbReference>
<dbReference type="GO" id="GO:0005737">
    <property type="term" value="C:cytoplasm"/>
    <property type="evidence" value="ECO:0007669"/>
    <property type="project" value="UniProtKB-UniRule"/>
</dbReference>
<dbReference type="SUPFAM" id="SSF89447">
    <property type="entry name" value="AbrB/MazE/MraZ-like"/>
    <property type="match status" value="1"/>
</dbReference>
<evidence type="ECO:0000259" key="8">
    <source>
        <dbReference type="PROSITE" id="PS51740"/>
    </source>
</evidence>
<comment type="subunit">
    <text evidence="7">Forms oligomers.</text>
</comment>
<evidence type="ECO:0000313" key="9">
    <source>
        <dbReference type="EMBL" id="MBF4160616.1"/>
    </source>
</evidence>
<comment type="subcellular location">
    <subcellularLocation>
        <location evidence="7">Cytoplasm</location>
        <location evidence="7">Nucleoid</location>
    </subcellularLocation>
</comment>
<organism evidence="9 10">
    <name type="scientific">Nocardioides acrostichi</name>
    <dbReference type="NCBI Taxonomy" id="2784339"/>
    <lineage>
        <taxon>Bacteria</taxon>
        <taxon>Bacillati</taxon>
        <taxon>Actinomycetota</taxon>
        <taxon>Actinomycetes</taxon>
        <taxon>Propionibacteriales</taxon>
        <taxon>Nocardioidaceae</taxon>
        <taxon>Nocardioides</taxon>
    </lineage>
</organism>
<dbReference type="NCBIfam" id="TIGR00242">
    <property type="entry name" value="division/cell wall cluster transcriptional repressor MraZ"/>
    <property type="match status" value="1"/>
</dbReference>
<dbReference type="InterPro" id="IPR037914">
    <property type="entry name" value="SpoVT-AbrB_sf"/>
</dbReference>
<keyword evidence="6 7" id="KW-0804">Transcription</keyword>
<dbReference type="InterPro" id="IPR035644">
    <property type="entry name" value="MraZ_C"/>
</dbReference>
<reference evidence="9" key="1">
    <citation type="submission" date="2020-11" db="EMBL/GenBank/DDBJ databases">
        <title>Nocardioides sp. CBS4Y-1, whole genome shotgun sequence.</title>
        <authorList>
            <person name="Tuo L."/>
        </authorList>
    </citation>
    <scope>NUCLEOTIDE SEQUENCE</scope>
    <source>
        <strain evidence="9">CBS4Y-1</strain>
    </source>
</reference>
<keyword evidence="2 7" id="KW-0963">Cytoplasm</keyword>
<dbReference type="GO" id="GO:0003700">
    <property type="term" value="F:DNA-binding transcription factor activity"/>
    <property type="evidence" value="ECO:0007669"/>
    <property type="project" value="UniProtKB-UniRule"/>
</dbReference>
<evidence type="ECO:0000256" key="5">
    <source>
        <dbReference type="ARBA" id="ARBA00023125"/>
    </source>
</evidence>
<dbReference type="Gene3D" id="3.40.1550.20">
    <property type="entry name" value="Transcriptional regulator MraZ domain"/>
    <property type="match status" value="1"/>
</dbReference>
<dbReference type="CDD" id="cd16321">
    <property type="entry name" value="MraZ_C"/>
    <property type="match status" value="1"/>
</dbReference>
<evidence type="ECO:0000256" key="7">
    <source>
        <dbReference type="HAMAP-Rule" id="MF_01008"/>
    </source>
</evidence>
<sequence>MFFLGTHTPKLDEKGRLVLPAKFRDALAEGLVISTGQEYCLTVWPEPVFMAEVKRAQAMPMTHKPTRDYLRVLLPGAETATPDKQGRISIPAHLRAVAGIERDVVVTGVGDRVEIWDPQRWADYSTGAVAAFASIDEAPEA</sequence>
<evidence type="ECO:0000256" key="3">
    <source>
        <dbReference type="ARBA" id="ARBA00022737"/>
    </source>
</evidence>
<keyword evidence="3" id="KW-0677">Repeat</keyword>
<dbReference type="CDD" id="cd16320">
    <property type="entry name" value="MraZ_N"/>
    <property type="match status" value="1"/>
</dbReference>
<dbReference type="InterPro" id="IPR007159">
    <property type="entry name" value="SpoVT-AbrB_dom"/>
</dbReference>
<dbReference type="PANTHER" id="PTHR34701">
    <property type="entry name" value="TRANSCRIPTIONAL REGULATOR MRAZ"/>
    <property type="match status" value="1"/>
</dbReference>
<dbReference type="GO" id="GO:0009295">
    <property type="term" value="C:nucleoid"/>
    <property type="evidence" value="ECO:0007669"/>
    <property type="project" value="UniProtKB-SubCell"/>
</dbReference>
<dbReference type="Pfam" id="PF02381">
    <property type="entry name" value="MraZ"/>
    <property type="match status" value="2"/>
</dbReference>
<dbReference type="InterPro" id="IPR035642">
    <property type="entry name" value="MraZ_N"/>
</dbReference>
<dbReference type="RefSeq" id="WP_194501821.1">
    <property type="nucleotide sequence ID" value="NZ_JADIVZ010000001.1"/>
</dbReference>
<evidence type="ECO:0000256" key="1">
    <source>
        <dbReference type="ARBA" id="ARBA00013860"/>
    </source>
</evidence>
<feature type="domain" description="SpoVT-AbrB" evidence="8">
    <location>
        <begin position="6"/>
        <end position="48"/>
    </location>
</feature>
<dbReference type="InterPro" id="IPR020603">
    <property type="entry name" value="MraZ_dom"/>
</dbReference>
<dbReference type="GO" id="GO:0000976">
    <property type="term" value="F:transcription cis-regulatory region binding"/>
    <property type="evidence" value="ECO:0007669"/>
    <property type="project" value="TreeGrafter"/>
</dbReference>
<comment type="similarity">
    <text evidence="7">Belongs to the MraZ family.</text>
</comment>
<accession>A0A930UUV8</accession>
<dbReference type="HAMAP" id="MF_01008">
    <property type="entry name" value="MraZ"/>
    <property type="match status" value="1"/>
</dbReference>
<gene>
    <name evidence="7 9" type="primary">mraZ</name>
    <name evidence="9" type="ORF">ISG29_02875</name>
</gene>
<dbReference type="PROSITE" id="PS51740">
    <property type="entry name" value="SPOVT_ABRB"/>
    <property type="match status" value="2"/>
</dbReference>
<evidence type="ECO:0000313" key="10">
    <source>
        <dbReference type="Proteomes" id="UP000656804"/>
    </source>
</evidence>
<evidence type="ECO:0000256" key="4">
    <source>
        <dbReference type="ARBA" id="ARBA00023015"/>
    </source>
</evidence>
<dbReference type="GO" id="GO:2000143">
    <property type="term" value="P:negative regulation of DNA-templated transcription initiation"/>
    <property type="evidence" value="ECO:0007669"/>
    <property type="project" value="TreeGrafter"/>
</dbReference>
<comment type="caution">
    <text evidence="9">The sequence shown here is derived from an EMBL/GenBank/DDBJ whole genome shotgun (WGS) entry which is preliminary data.</text>
</comment>
<keyword evidence="4 7" id="KW-0805">Transcription regulation</keyword>
<evidence type="ECO:0000256" key="2">
    <source>
        <dbReference type="ARBA" id="ARBA00022490"/>
    </source>
</evidence>
<dbReference type="AlphaFoldDB" id="A0A930UUV8"/>
<evidence type="ECO:0000256" key="6">
    <source>
        <dbReference type="ARBA" id="ARBA00023163"/>
    </source>
</evidence>
<dbReference type="InterPro" id="IPR003444">
    <property type="entry name" value="MraZ"/>
</dbReference>
<protein>
    <recommendedName>
        <fullName evidence="1 7">Transcriptional regulator MraZ</fullName>
    </recommendedName>
</protein>
<feature type="domain" description="SpoVT-AbrB" evidence="8">
    <location>
        <begin position="77"/>
        <end position="120"/>
    </location>
</feature>
<proteinExistence type="inferred from homology"/>
<name>A0A930UUV8_9ACTN</name>
<dbReference type="EMBL" id="JADIVZ010000001">
    <property type="protein sequence ID" value="MBF4160616.1"/>
    <property type="molecule type" value="Genomic_DNA"/>
</dbReference>
<dbReference type="InterPro" id="IPR038619">
    <property type="entry name" value="MraZ_sf"/>
</dbReference>
<keyword evidence="5 7" id="KW-0238">DNA-binding</keyword>